<gene>
    <name evidence="2" type="ORF">BELL_1065g00020</name>
</gene>
<reference evidence="2 3" key="1">
    <citation type="submission" date="2017-12" db="EMBL/GenBank/DDBJ databases">
        <title>Comparative genomics of Botrytis spp.</title>
        <authorList>
            <person name="Valero-Jimenez C.A."/>
            <person name="Tapia P."/>
            <person name="Veloso J."/>
            <person name="Silva-Moreno E."/>
            <person name="Staats M."/>
            <person name="Valdes J.H."/>
            <person name="Van Kan J.A.L."/>
        </authorList>
    </citation>
    <scope>NUCLEOTIDE SEQUENCE [LARGE SCALE GENOMIC DNA]</scope>
    <source>
        <strain evidence="2 3">Be9601</strain>
    </source>
</reference>
<sequence length="371" mass="40951">MTTTSTPSLSPVLITGGCGFIGFHLVNHILESEPTCEIHVLDINTTRNRVPNVTYHTCDITSLPGVESVMLQAQPRTIFHVACPDSMVLQPSVFQEVNVNGAQNLISAAFKVGTVQAFVNTSTSSVIHDNISDLIDADEDLPVLKYPAQKRVYTLTKAVAEAEILAANRKYGDSSMLTVSLRPATAFGERDTICMGKIVDVCRQGKGKFQIGAGKNEYDFIYVGNLAEAHILAAQALLSAYGKPVPPLETRIDGQTFNITNNERILFWEFQRRISAAIGFPIKDEDIKIIPKWLALLMAVIGEYITWIRSFGNRQPRVTRESVRLTTIIRTLNGDKAKRVLGYTPKVSILEGIERGGKWFVEQAEDGKKVN</sequence>
<dbReference type="InterPro" id="IPR036291">
    <property type="entry name" value="NAD(P)-bd_dom_sf"/>
</dbReference>
<name>A0A4Z1IR24_9HELO</name>
<dbReference type="STRING" id="278938.A0A4Z1IR24"/>
<dbReference type="SUPFAM" id="SSF51735">
    <property type="entry name" value="NAD(P)-binding Rossmann-fold domains"/>
    <property type="match status" value="1"/>
</dbReference>
<protein>
    <recommendedName>
        <fullName evidence="1">3-beta hydroxysteroid dehydrogenase/isomerase domain-containing protein</fullName>
    </recommendedName>
</protein>
<evidence type="ECO:0000313" key="3">
    <source>
        <dbReference type="Proteomes" id="UP000297229"/>
    </source>
</evidence>
<dbReference type="EMBL" id="PQXM01001063">
    <property type="protein sequence ID" value="TGO63795.1"/>
    <property type="molecule type" value="Genomic_DNA"/>
</dbReference>
<dbReference type="GO" id="GO:0016616">
    <property type="term" value="F:oxidoreductase activity, acting on the CH-OH group of donors, NAD or NADP as acceptor"/>
    <property type="evidence" value="ECO:0007669"/>
    <property type="project" value="InterPro"/>
</dbReference>
<dbReference type="Pfam" id="PF01073">
    <property type="entry name" value="3Beta_HSD"/>
    <property type="match status" value="1"/>
</dbReference>
<evidence type="ECO:0000259" key="1">
    <source>
        <dbReference type="Pfam" id="PF01073"/>
    </source>
</evidence>
<comment type="caution">
    <text evidence="2">The sequence shown here is derived from an EMBL/GenBank/DDBJ whole genome shotgun (WGS) entry which is preliminary data.</text>
</comment>
<keyword evidence="3" id="KW-1185">Reference proteome</keyword>
<evidence type="ECO:0000313" key="2">
    <source>
        <dbReference type="EMBL" id="TGO63795.1"/>
    </source>
</evidence>
<proteinExistence type="predicted"/>
<dbReference type="Proteomes" id="UP000297229">
    <property type="component" value="Unassembled WGS sequence"/>
</dbReference>
<accession>A0A4Z1IR24</accession>
<dbReference type="Gene3D" id="3.40.50.720">
    <property type="entry name" value="NAD(P)-binding Rossmann-like Domain"/>
    <property type="match status" value="1"/>
</dbReference>
<dbReference type="AlphaFoldDB" id="A0A4Z1IR24"/>
<dbReference type="OrthoDB" id="10058185at2759"/>
<organism evidence="2 3">
    <name type="scientific">Botrytis elliptica</name>
    <dbReference type="NCBI Taxonomy" id="278938"/>
    <lineage>
        <taxon>Eukaryota</taxon>
        <taxon>Fungi</taxon>
        <taxon>Dikarya</taxon>
        <taxon>Ascomycota</taxon>
        <taxon>Pezizomycotina</taxon>
        <taxon>Leotiomycetes</taxon>
        <taxon>Helotiales</taxon>
        <taxon>Sclerotiniaceae</taxon>
        <taxon>Botrytis</taxon>
    </lineage>
</organism>
<dbReference type="InterPro" id="IPR002225">
    <property type="entry name" value="3Beta_OHSteriod_DH/Estase"/>
</dbReference>
<feature type="domain" description="3-beta hydroxysteroid dehydrogenase/isomerase" evidence="1">
    <location>
        <begin position="13"/>
        <end position="282"/>
    </location>
</feature>
<dbReference type="GO" id="GO:0006694">
    <property type="term" value="P:steroid biosynthetic process"/>
    <property type="evidence" value="ECO:0007669"/>
    <property type="project" value="InterPro"/>
</dbReference>
<dbReference type="PANTHER" id="PTHR43000">
    <property type="entry name" value="DTDP-D-GLUCOSE 4,6-DEHYDRATASE-RELATED"/>
    <property type="match status" value="1"/>
</dbReference>